<comment type="caution">
    <text evidence="2">The sequence shown here is derived from an EMBL/GenBank/DDBJ whole genome shotgun (WGS) entry which is preliminary data.</text>
</comment>
<feature type="region of interest" description="Disordered" evidence="1">
    <location>
        <begin position="175"/>
        <end position="216"/>
    </location>
</feature>
<dbReference type="AlphaFoldDB" id="A0A838XXQ2"/>
<reference evidence="2 3" key="1">
    <citation type="submission" date="2020-07" db="EMBL/GenBank/DDBJ databases">
        <authorList>
            <person name="Li M."/>
        </authorList>
    </citation>
    <scope>NUCLEOTIDE SEQUENCE [LARGE SCALE GENOMIC DNA]</scope>
    <source>
        <strain evidence="2 3">DSM 23284</strain>
    </source>
</reference>
<evidence type="ECO:0000313" key="2">
    <source>
        <dbReference type="EMBL" id="MBA4613841.1"/>
    </source>
</evidence>
<dbReference type="Proteomes" id="UP000559404">
    <property type="component" value="Unassembled WGS sequence"/>
</dbReference>
<organism evidence="2 3">
    <name type="scientific">Stappia taiwanensis</name>
    <dbReference type="NCBI Taxonomy" id="992267"/>
    <lineage>
        <taxon>Bacteria</taxon>
        <taxon>Pseudomonadati</taxon>
        <taxon>Pseudomonadota</taxon>
        <taxon>Alphaproteobacteria</taxon>
        <taxon>Hyphomicrobiales</taxon>
        <taxon>Stappiaceae</taxon>
        <taxon>Stappia</taxon>
    </lineage>
</organism>
<reference evidence="2 3" key="2">
    <citation type="submission" date="2020-08" db="EMBL/GenBank/DDBJ databases">
        <title>Stappia taiwanensis sp. nov., isolated from a coastal thermal spring.</title>
        <authorList>
            <person name="Kampfer P."/>
        </authorList>
    </citation>
    <scope>NUCLEOTIDE SEQUENCE [LARGE SCALE GENOMIC DNA]</scope>
    <source>
        <strain evidence="2 3">DSM 23284</strain>
    </source>
</reference>
<gene>
    <name evidence="2" type="ORF">H1W37_19460</name>
</gene>
<dbReference type="RefSeq" id="WP_181762039.1">
    <property type="nucleotide sequence ID" value="NZ_BMCR01000001.1"/>
</dbReference>
<name>A0A838XXQ2_9HYPH</name>
<keyword evidence="3" id="KW-1185">Reference proteome</keyword>
<evidence type="ECO:0000313" key="3">
    <source>
        <dbReference type="Proteomes" id="UP000559404"/>
    </source>
</evidence>
<evidence type="ECO:0000256" key="1">
    <source>
        <dbReference type="SAM" id="MobiDB-lite"/>
    </source>
</evidence>
<protein>
    <submittedName>
        <fullName evidence="2">Uncharacterized protein</fullName>
    </submittedName>
</protein>
<sequence>MPNWLIEKLRLHNMILRAPEDGGGAADSGNDAPPPGDAEGGSANDSAPPSDLPPQGRNEIYRPDGLPDHMLGQSDRETIDKMAKALSGYRQKDTDRGVPADPAAYSTFGDDVPEALAPHIKGLSDDTAFQRVAKIAHERGIPVGDFQSLTTELYAVAQEMGVLEPFLDVDAEREALTPENARDLSPAEQQQARERRMQENESFLDQLASREAGREGGVSKEVFDYVKTELGDSAKGHMFIEYVRRLAGGDTSTGPFGGGANGGGADPRAELARKAALPENTPGNPKFDRASYDQLQKEYERVVGN</sequence>
<accession>A0A838XXQ2</accession>
<proteinExistence type="predicted"/>
<feature type="region of interest" description="Disordered" evidence="1">
    <location>
        <begin position="19"/>
        <end position="75"/>
    </location>
</feature>
<dbReference type="EMBL" id="JACEON010000026">
    <property type="protein sequence ID" value="MBA4613841.1"/>
    <property type="molecule type" value="Genomic_DNA"/>
</dbReference>